<evidence type="ECO:0000313" key="2">
    <source>
        <dbReference type="Proteomes" id="UP000292052"/>
    </source>
</evidence>
<organism evidence="1 2">
    <name type="scientific">Asbolus verrucosus</name>
    <name type="common">Desert ironclad beetle</name>
    <dbReference type="NCBI Taxonomy" id="1661398"/>
    <lineage>
        <taxon>Eukaryota</taxon>
        <taxon>Metazoa</taxon>
        <taxon>Ecdysozoa</taxon>
        <taxon>Arthropoda</taxon>
        <taxon>Hexapoda</taxon>
        <taxon>Insecta</taxon>
        <taxon>Pterygota</taxon>
        <taxon>Neoptera</taxon>
        <taxon>Endopterygota</taxon>
        <taxon>Coleoptera</taxon>
        <taxon>Polyphaga</taxon>
        <taxon>Cucujiformia</taxon>
        <taxon>Tenebrionidae</taxon>
        <taxon>Pimeliinae</taxon>
        <taxon>Asbolus</taxon>
    </lineage>
</organism>
<proteinExistence type="predicted"/>
<feature type="non-terminal residue" evidence="1">
    <location>
        <position position="66"/>
    </location>
</feature>
<dbReference type="Proteomes" id="UP000292052">
    <property type="component" value="Unassembled WGS sequence"/>
</dbReference>
<evidence type="ECO:0008006" key="3">
    <source>
        <dbReference type="Google" id="ProtNLM"/>
    </source>
</evidence>
<name>A0A482VUC3_ASBVE</name>
<accession>A0A482VUC3</accession>
<reference evidence="1 2" key="1">
    <citation type="submission" date="2017-03" db="EMBL/GenBank/DDBJ databases">
        <title>Genome of the blue death feigning beetle - Asbolus verrucosus.</title>
        <authorList>
            <person name="Rider S.D."/>
        </authorList>
    </citation>
    <scope>NUCLEOTIDE SEQUENCE [LARGE SCALE GENOMIC DNA]</scope>
    <source>
        <strain evidence="1">Butters</strain>
        <tissue evidence="1">Head and leg muscle</tissue>
    </source>
</reference>
<dbReference type="Gene3D" id="1.10.10.60">
    <property type="entry name" value="Homeodomain-like"/>
    <property type="match status" value="1"/>
</dbReference>
<feature type="non-terminal residue" evidence="1">
    <location>
        <position position="1"/>
    </location>
</feature>
<sequence>RTATHTDNKIRVVEVIDNNLQVSQRQISRQTRISQSSVCRILRENKFHPYHITLVQELREGDYGRR</sequence>
<keyword evidence="2" id="KW-1185">Reference proteome</keyword>
<evidence type="ECO:0000313" key="1">
    <source>
        <dbReference type="EMBL" id="RZC36029.1"/>
    </source>
</evidence>
<protein>
    <recommendedName>
        <fullName evidence="3">HTH 24 domain containing protein</fullName>
    </recommendedName>
</protein>
<dbReference type="EMBL" id="QDEB01065845">
    <property type="protein sequence ID" value="RZC36029.1"/>
    <property type="molecule type" value="Genomic_DNA"/>
</dbReference>
<dbReference type="PANTHER" id="PTHR47326">
    <property type="entry name" value="TRANSPOSABLE ELEMENT TC3 TRANSPOSASE-LIKE PROTEIN"/>
    <property type="match status" value="1"/>
</dbReference>
<gene>
    <name evidence="1" type="ORF">BDFB_009542</name>
</gene>
<dbReference type="PANTHER" id="PTHR47326:SF1">
    <property type="entry name" value="HTH PSQ-TYPE DOMAIN-CONTAINING PROTEIN"/>
    <property type="match status" value="1"/>
</dbReference>
<dbReference type="AlphaFoldDB" id="A0A482VUC3"/>
<comment type="caution">
    <text evidence="1">The sequence shown here is derived from an EMBL/GenBank/DDBJ whole genome shotgun (WGS) entry which is preliminary data.</text>
</comment>